<dbReference type="PANTHER" id="PTHR44313:SF1">
    <property type="entry name" value="DNAJ HOMOLOG SUBFAMILY C MEMBER 17"/>
    <property type="match status" value="1"/>
</dbReference>
<organism evidence="8 9">
    <name type="scientific">Anthostomella pinea</name>
    <dbReference type="NCBI Taxonomy" id="933095"/>
    <lineage>
        <taxon>Eukaryota</taxon>
        <taxon>Fungi</taxon>
        <taxon>Dikarya</taxon>
        <taxon>Ascomycota</taxon>
        <taxon>Pezizomycotina</taxon>
        <taxon>Sordariomycetes</taxon>
        <taxon>Xylariomycetidae</taxon>
        <taxon>Xylariales</taxon>
        <taxon>Xylariaceae</taxon>
        <taxon>Anthostomella</taxon>
    </lineage>
</organism>
<dbReference type="Pfam" id="PF00226">
    <property type="entry name" value="DnaJ"/>
    <property type="match status" value="1"/>
</dbReference>
<keyword evidence="9" id="KW-1185">Reference proteome</keyword>
<accession>A0AAI8VTJ5</accession>
<gene>
    <name evidence="8" type="ORF">KHLLAP_LOCUS10948</name>
</gene>
<dbReference type="PRINTS" id="PR00625">
    <property type="entry name" value="JDOMAIN"/>
</dbReference>
<keyword evidence="4" id="KW-0143">Chaperone</keyword>
<dbReference type="PROSITE" id="PS50076">
    <property type="entry name" value="DNAJ_2"/>
    <property type="match status" value="1"/>
</dbReference>
<proteinExistence type="predicted"/>
<dbReference type="GO" id="GO:0000390">
    <property type="term" value="P:spliceosomal complex disassembly"/>
    <property type="evidence" value="ECO:0007669"/>
    <property type="project" value="TreeGrafter"/>
</dbReference>
<dbReference type="SMART" id="SM00271">
    <property type="entry name" value="DnaJ"/>
    <property type="match status" value="1"/>
</dbReference>
<dbReference type="PANTHER" id="PTHR44313">
    <property type="entry name" value="DNAJ HOMOLOG SUBFAMILY C MEMBER 17"/>
    <property type="match status" value="1"/>
</dbReference>
<evidence type="ECO:0000256" key="1">
    <source>
        <dbReference type="ARBA" id="ARBA00004123"/>
    </source>
</evidence>
<name>A0AAI8VTJ5_9PEZI</name>
<feature type="compositionally biased region" description="Basic and acidic residues" evidence="6">
    <location>
        <begin position="73"/>
        <end position="82"/>
    </location>
</feature>
<feature type="domain" description="J" evidence="7">
    <location>
        <begin position="10"/>
        <end position="124"/>
    </location>
</feature>
<sequence>MAHPKSFEFDLYAILRVESSASAADIKTAYRALSLKYHPDKKGDTPENNKSSNSNKRKAESGDTWGQDQNETQDEKQEEPAPKRPSWCEGIIALVEDEIRFINRVLGIIRLDLKTLKKYISDYGHVYQPNNAFWKSLLAEVHTAFKAVRDSRNEVRNRLIDMKRGIGIEGMLHLSGDVSALRADVFRMYCASCDARQIFRALTNFDGAGLEKMLGFIKMQLEIWAKSKNTKQSV</sequence>
<dbReference type="InterPro" id="IPR052094">
    <property type="entry name" value="Pre-mRNA-splicing_ERAD"/>
</dbReference>
<feature type="region of interest" description="Disordered" evidence="6">
    <location>
        <begin position="37"/>
        <end position="84"/>
    </location>
</feature>
<dbReference type="AlphaFoldDB" id="A0AAI8VTJ5"/>
<dbReference type="GO" id="GO:0005681">
    <property type="term" value="C:spliceosomal complex"/>
    <property type="evidence" value="ECO:0007669"/>
    <property type="project" value="TreeGrafter"/>
</dbReference>
<keyword evidence="5" id="KW-0539">Nucleus</keyword>
<feature type="compositionally biased region" description="Basic and acidic residues" evidence="6">
    <location>
        <begin position="37"/>
        <end position="47"/>
    </location>
</feature>
<evidence type="ECO:0000256" key="6">
    <source>
        <dbReference type="SAM" id="MobiDB-lite"/>
    </source>
</evidence>
<evidence type="ECO:0000256" key="3">
    <source>
        <dbReference type="ARBA" id="ARBA00022490"/>
    </source>
</evidence>
<dbReference type="Gene3D" id="1.10.287.110">
    <property type="entry name" value="DnaJ domain"/>
    <property type="match status" value="1"/>
</dbReference>
<dbReference type="EMBL" id="CAUWAG010000016">
    <property type="protein sequence ID" value="CAJ2510480.1"/>
    <property type="molecule type" value="Genomic_DNA"/>
</dbReference>
<dbReference type="CDD" id="cd06257">
    <property type="entry name" value="DnaJ"/>
    <property type="match status" value="1"/>
</dbReference>
<evidence type="ECO:0000313" key="8">
    <source>
        <dbReference type="EMBL" id="CAJ2510480.1"/>
    </source>
</evidence>
<dbReference type="InterPro" id="IPR001623">
    <property type="entry name" value="DnaJ_domain"/>
</dbReference>
<comment type="subcellular location">
    <subcellularLocation>
        <location evidence="2">Cytoplasm</location>
    </subcellularLocation>
    <subcellularLocation>
        <location evidence="1">Nucleus</location>
    </subcellularLocation>
</comment>
<dbReference type="GO" id="GO:0005737">
    <property type="term" value="C:cytoplasm"/>
    <property type="evidence" value="ECO:0007669"/>
    <property type="project" value="UniProtKB-SubCell"/>
</dbReference>
<protein>
    <submittedName>
        <fullName evidence="8">Uu.00g132890.m01.CDS01</fullName>
    </submittedName>
</protein>
<comment type="caution">
    <text evidence="8">The sequence shown here is derived from an EMBL/GenBank/DDBJ whole genome shotgun (WGS) entry which is preliminary data.</text>
</comment>
<dbReference type="SUPFAM" id="SSF46565">
    <property type="entry name" value="Chaperone J-domain"/>
    <property type="match status" value="1"/>
</dbReference>
<evidence type="ECO:0000256" key="5">
    <source>
        <dbReference type="ARBA" id="ARBA00023242"/>
    </source>
</evidence>
<dbReference type="Proteomes" id="UP001295740">
    <property type="component" value="Unassembled WGS sequence"/>
</dbReference>
<reference evidence="8" key="1">
    <citation type="submission" date="2023-10" db="EMBL/GenBank/DDBJ databases">
        <authorList>
            <person name="Hackl T."/>
        </authorList>
    </citation>
    <scope>NUCLEOTIDE SEQUENCE</scope>
</reference>
<evidence type="ECO:0000259" key="7">
    <source>
        <dbReference type="PROSITE" id="PS50076"/>
    </source>
</evidence>
<keyword evidence="3" id="KW-0963">Cytoplasm</keyword>
<evidence type="ECO:0000256" key="4">
    <source>
        <dbReference type="ARBA" id="ARBA00023186"/>
    </source>
</evidence>
<evidence type="ECO:0000256" key="2">
    <source>
        <dbReference type="ARBA" id="ARBA00004496"/>
    </source>
</evidence>
<evidence type="ECO:0000313" key="9">
    <source>
        <dbReference type="Proteomes" id="UP001295740"/>
    </source>
</evidence>
<dbReference type="InterPro" id="IPR036869">
    <property type="entry name" value="J_dom_sf"/>
</dbReference>